<feature type="compositionally biased region" description="Low complexity" evidence="1">
    <location>
        <begin position="166"/>
        <end position="180"/>
    </location>
</feature>
<accession>A0AAE0LV85</accession>
<feature type="signal peptide" evidence="2">
    <location>
        <begin position="1"/>
        <end position="26"/>
    </location>
</feature>
<evidence type="ECO:0000256" key="1">
    <source>
        <dbReference type="SAM" id="MobiDB-lite"/>
    </source>
</evidence>
<name>A0AAE0LV85_9PEZI</name>
<gene>
    <name evidence="3" type="ORF">B0H64DRAFT_82332</name>
</gene>
<comment type="caution">
    <text evidence="3">The sequence shown here is derived from an EMBL/GenBank/DDBJ whole genome shotgun (WGS) entry which is preliminary data.</text>
</comment>
<dbReference type="GeneID" id="87845778"/>
<dbReference type="EMBL" id="JAUEPN010000002">
    <property type="protein sequence ID" value="KAK3298787.1"/>
    <property type="molecule type" value="Genomic_DNA"/>
</dbReference>
<protein>
    <submittedName>
        <fullName evidence="3">Uncharacterized protein</fullName>
    </submittedName>
</protein>
<organism evidence="3 4">
    <name type="scientific">Chaetomium fimeti</name>
    <dbReference type="NCBI Taxonomy" id="1854472"/>
    <lineage>
        <taxon>Eukaryota</taxon>
        <taxon>Fungi</taxon>
        <taxon>Dikarya</taxon>
        <taxon>Ascomycota</taxon>
        <taxon>Pezizomycotina</taxon>
        <taxon>Sordariomycetes</taxon>
        <taxon>Sordariomycetidae</taxon>
        <taxon>Sordariales</taxon>
        <taxon>Chaetomiaceae</taxon>
        <taxon>Chaetomium</taxon>
    </lineage>
</organism>
<proteinExistence type="predicted"/>
<feature type="region of interest" description="Disordered" evidence="1">
    <location>
        <begin position="152"/>
        <end position="181"/>
    </location>
</feature>
<reference evidence="3" key="2">
    <citation type="submission" date="2023-06" db="EMBL/GenBank/DDBJ databases">
        <authorList>
            <consortium name="Lawrence Berkeley National Laboratory"/>
            <person name="Haridas S."/>
            <person name="Hensen N."/>
            <person name="Bonometti L."/>
            <person name="Westerberg I."/>
            <person name="Brannstrom I.O."/>
            <person name="Guillou S."/>
            <person name="Cros-Aarteil S."/>
            <person name="Calhoun S."/>
            <person name="Kuo A."/>
            <person name="Mondo S."/>
            <person name="Pangilinan J."/>
            <person name="Riley R."/>
            <person name="Labutti K."/>
            <person name="Andreopoulos B."/>
            <person name="Lipzen A."/>
            <person name="Chen C."/>
            <person name="Yanf M."/>
            <person name="Daum C."/>
            <person name="Ng V."/>
            <person name="Clum A."/>
            <person name="Steindorff A."/>
            <person name="Ohm R."/>
            <person name="Martin F."/>
            <person name="Silar P."/>
            <person name="Natvig D."/>
            <person name="Lalanne C."/>
            <person name="Gautier V."/>
            <person name="Ament-Velasquez S.L."/>
            <person name="Kruys A."/>
            <person name="Hutchinson M.I."/>
            <person name="Powell A.J."/>
            <person name="Barry K."/>
            <person name="Miller A.N."/>
            <person name="Grigoriev I.V."/>
            <person name="Debuchy R."/>
            <person name="Gladieux P."/>
            <person name="Thoren M.H."/>
            <person name="Johannesson H."/>
        </authorList>
    </citation>
    <scope>NUCLEOTIDE SEQUENCE</scope>
    <source>
        <strain evidence="3">CBS 168.71</strain>
    </source>
</reference>
<dbReference type="Proteomes" id="UP001278766">
    <property type="component" value="Unassembled WGS sequence"/>
</dbReference>
<reference evidence="3" key="1">
    <citation type="journal article" date="2023" name="Mol. Phylogenet. Evol.">
        <title>Genome-scale phylogeny and comparative genomics of the fungal order Sordariales.</title>
        <authorList>
            <person name="Hensen N."/>
            <person name="Bonometti L."/>
            <person name="Westerberg I."/>
            <person name="Brannstrom I.O."/>
            <person name="Guillou S."/>
            <person name="Cros-Aarteil S."/>
            <person name="Calhoun S."/>
            <person name="Haridas S."/>
            <person name="Kuo A."/>
            <person name="Mondo S."/>
            <person name="Pangilinan J."/>
            <person name="Riley R."/>
            <person name="LaButti K."/>
            <person name="Andreopoulos B."/>
            <person name="Lipzen A."/>
            <person name="Chen C."/>
            <person name="Yan M."/>
            <person name="Daum C."/>
            <person name="Ng V."/>
            <person name="Clum A."/>
            <person name="Steindorff A."/>
            <person name="Ohm R.A."/>
            <person name="Martin F."/>
            <person name="Silar P."/>
            <person name="Natvig D.O."/>
            <person name="Lalanne C."/>
            <person name="Gautier V."/>
            <person name="Ament-Velasquez S.L."/>
            <person name="Kruys A."/>
            <person name="Hutchinson M.I."/>
            <person name="Powell A.J."/>
            <person name="Barry K."/>
            <person name="Miller A.N."/>
            <person name="Grigoriev I.V."/>
            <person name="Debuchy R."/>
            <person name="Gladieux P."/>
            <person name="Hiltunen Thoren M."/>
            <person name="Johannesson H."/>
        </authorList>
    </citation>
    <scope>NUCLEOTIDE SEQUENCE</scope>
    <source>
        <strain evidence="3">CBS 168.71</strain>
    </source>
</reference>
<evidence type="ECO:0000313" key="3">
    <source>
        <dbReference type="EMBL" id="KAK3298787.1"/>
    </source>
</evidence>
<dbReference type="RefSeq" id="XP_062662301.1">
    <property type="nucleotide sequence ID" value="XM_062808830.1"/>
</dbReference>
<sequence>MSPQNSRHAYGVLLVALLSLMPAAHAQSACGLQGFSSCTDGDRTTGYGCCPTGWDCYATECSSTGTPTLPVTATTTACPGIPAHHLCPLSLGGNCCYRAYACDPDNVSECILTQTERVFDEVVSSMIIIGNDTQEFTSTTIFYPWPTITPRMTPEPVAESKTDSKTTTAPTTTTTTTAPTEIQATSTLATGAAGHVEAHIGVVIGGIVAGLLVQN</sequence>
<evidence type="ECO:0000256" key="2">
    <source>
        <dbReference type="SAM" id="SignalP"/>
    </source>
</evidence>
<keyword evidence="4" id="KW-1185">Reference proteome</keyword>
<evidence type="ECO:0000313" key="4">
    <source>
        <dbReference type="Proteomes" id="UP001278766"/>
    </source>
</evidence>
<dbReference type="AlphaFoldDB" id="A0AAE0LV85"/>
<keyword evidence="2" id="KW-0732">Signal</keyword>
<feature type="chain" id="PRO_5042102965" evidence="2">
    <location>
        <begin position="27"/>
        <end position="215"/>
    </location>
</feature>